<accession>I5AXD6</accession>
<reference evidence="2 3" key="1">
    <citation type="submission" date="2010-08" db="EMBL/GenBank/DDBJ databases">
        <authorList>
            <consortium name="US DOE Joint Genome Institute (JGI-PGF)"/>
            <person name="Lucas S."/>
            <person name="Copeland A."/>
            <person name="Lapidus A."/>
            <person name="Cheng J.-F."/>
            <person name="Bruce D."/>
            <person name="Goodwin L."/>
            <person name="Pitluck S."/>
            <person name="Land M.L."/>
            <person name="Hauser L."/>
            <person name="Chang Y.-J."/>
            <person name="Anderson I.J."/>
            <person name="Johnson E."/>
            <person name="Mulhopadhyay B."/>
            <person name="Kyrpides N."/>
            <person name="Woyke T.J."/>
        </authorList>
    </citation>
    <scope>NUCLEOTIDE SEQUENCE [LARGE SCALE GENOMIC DNA]</scope>
    <source>
        <strain evidence="2 3">6</strain>
    </source>
</reference>
<dbReference type="STRING" id="633697.EubceDRAFT1_2758"/>
<feature type="transmembrane region" description="Helical" evidence="1">
    <location>
        <begin position="167"/>
        <end position="187"/>
    </location>
</feature>
<proteinExistence type="predicted"/>
<organism evidence="2 3">
    <name type="scientific">Eubacterium cellulosolvens (strain ATCC 43171 / JCM 9499 / 6)</name>
    <name type="common">Cillobacterium cellulosolvens</name>
    <dbReference type="NCBI Taxonomy" id="633697"/>
    <lineage>
        <taxon>Bacteria</taxon>
        <taxon>Bacillati</taxon>
        <taxon>Bacillota</taxon>
        <taxon>Clostridia</taxon>
        <taxon>Eubacteriales</taxon>
        <taxon>Eubacteriaceae</taxon>
        <taxon>Eubacterium</taxon>
    </lineage>
</organism>
<dbReference type="AlphaFoldDB" id="I5AXD6"/>
<evidence type="ECO:0000313" key="2">
    <source>
        <dbReference type="EMBL" id="EIM58459.1"/>
    </source>
</evidence>
<keyword evidence="1" id="KW-0812">Transmembrane</keyword>
<dbReference type="Proteomes" id="UP000005753">
    <property type="component" value="Chromosome"/>
</dbReference>
<feature type="transmembrane region" description="Helical" evidence="1">
    <location>
        <begin position="129"/>
        <end position="155"/>
    </location>
</feature>
<keyword evidence="1" id="KW-0472">Membrane</keyword>
<gene>
    <name evidence="2" type="ORF">EubceDRAFT1_2758</name>
</gene>
<dbReference type="HOGENOM" id="CLU_1173990_0_0_9"/>
<feature type="transmembrane region" description="Helical" evidence="1">
    <location>
        <begin position="207"/>
        <end position="225"/>
    </location>
</feature>
<protein>
    <submittedName>
        <fullName evidence="2">Uncharacterized protein</fullName>
    </submittedName>
</protein>
<evidence type="ECO:0000313" key="3">
    <source>
        <dbReference type="Proteomes" id="UP000005753"/>
    </source>
</evidence>
<keyword evidence="3" id="KW-1185">Reference proteome</keyword>
<keyword evidence="1" id="KW-1133">Transmembrane helix</keyword>
<sequence>MFCMHCGKELPGCGGIKFCPYCGGNMEVSAAVGSHAERSNDRKSINISIPEISTLVTNTGNNDHKRLLLMGTTVISAMGILFPLARIKVSVLFDESYTIMQISSFFNGLKELGKEFGFSSSENYGNENFFHALVVVALLAFIVSAACGVAFLYNSLMKKDYLTADQYACRVAVGSLVGVIMIWAGNFVVNTGLNEATKYGLSSPLKMTPWAFLLLAASAVTFVLAKKIPVNNPENA</sequence>
<reference evidence="2 3" key="2">
    <citation type="submission" date="2012-02" db="EMBL/GenBank/DDBJ databases">
        <title>Improved High-Quality Draft sequence of Eubacterium cellulosolvens 6.</title>
        <authorList>
            <consortium name="US DOE Joint Genome Institute"/>
            <person name="Lucas S."/>
            <person name="Han J."/>
            <person name="Lapidus A."/>
            <person name="Cheng J.-F."/>
            <person name="Goodwin L."/>
            <person name="Pitluck S."/>
            <person name="Peters L."/>
            <person name="Mikhailova N."/>
            <person name="Gu W."/>
            <person name="Detter J.C."/>
            <person name="Han C."/>
            <person name="Tapia R."/>
            <person name="Land M."/>
            <person name="Hauser L."/>
            <person name="Kyrpides N."/>
            <person name="Ivanova N."/>
            <person name="Pagani I."/>
            <person name="Johnson E."/>
            <person name="Mukhopadhyay B."/>
            <person name="Anderson I."/>
            <person name="Woyke T."/>
        </authorList>
    </citation>
    <scope>NUCLEOTIDE SEQUENCE [LARGE SCALE GENOMIC DNA]</scope>
    <source>
        <strain evidence="2 3">6</strain>
    </source>
</reference>
<feature type="transmembrane region" description="Helical" evidence="1">
    <location>
        <begin position="67"/>
        <end position="85"/>
    </location>
</feature>
<evidence type="ECO:0000256" key="1">
    <source>
        <dbReference type="SAM" id="Phobius"/>
    </source>
</evidence>
<dbReference type="EMBL" id="CM001487">
    <property type="protein sequence ID" value="EIM58459.1"/>
    <property type="molecule type" value="Genomic_DNA"/>
</dbReference>
<name>I5AXD6_EUBC6</name>